<dbReference type="OrthoDB" id="4265398at2"/>
<accession>C5BK02</accession>
<evidence type="ECO:0000313" key="3">
    <source>
        <dbReference type="Proteomes" id="UP000009080"/>
    </source>
</evidence>
<keyword evidence="3" id="KW-1185">Reference proteome</keyword>
<dbReference type="eggNOG" id="COG0346">
    <property type="taxonomic scope" value="Bacteria"/>
</dbReference>
<evidence type="ECO:0000313" key="2">
    <source>
        <dbReference type="EMBL" id="ACR10971.1"/>
    </source>
</evidence>
<dbReference type="HOGENOM" id="CLU_046006_18_0_6"/>
<sequence length="163" mass="17947">MDILQCAPGTRLPDFTGNARPLRQRLHLVLLGVADLARSRAFFASLGWRACASSDDGFVRIDMGGYALGLLSWQHFSKEVFGHQQQPPTGYRGAAFAYLVDTPDAVAECLARAKSAGAPIVKPVTRTPWGVNGFFTCPDGHLFEIDFEPHWRFSEDHKLLSAT</sequence>
<dbReference type="InterPro" id="IPR029068">
    <property type="entry name" value="Glyas_Bleomycin-R_OHBP_Dase"/>
</dbReference>
<dbReference type="InterPro" id="IPR004360">
    <property type="entry name" value="Glyas_Fos-R_dOase_dom"/>
</dbReference>
<dbReference type="AlphaFoldDB" id="C5BK02"/>
<gene>
    <name evidence="2" type="ordered locus">TERTU_4649</name>
</gene>
<organism evidence="2 3">
    <name type="scientific">Teredinibacter turnerae (strain ATCC 39867 / T7901)</name>
    <dbReference type="NCBI Taxonomy" id="377629"/>
    <lineage>
        <taxon>Bacteria</taxon>
        <taxon>Pseudomonadati</taxon>
        <taxon>Pseudomonadota</taxon>
        <taxon>Gammaproteobacteria</taxon>
        <taxon>Cellvibrionales</taxon>
        <taxon>Cellvibrionaceae</taxon>
        <taxon>Teredinibacter</taxon>
    </lineage>
</organism>
<dbReference type="InterPro" id="IPR037523">
    <property type="entry name" value="VOC_core"/>
</dbReference>
<dbReference type="Gene3D" id="3.10.180.10">
    <property type="entry name" value="2,3-Dihydroxybiphenyl 1,2-Dioxygenase, domain 1"/>
    <property type="match status" value="1"/>
</dbReference>
<dbReference type="EMBL" id="CP001614">
    <property type="protein sequence ID" value="ACR10971.1"/>
    <property type="molecule type" value="Genomic_DNA"/>
</dbReference>
<evidence type="ECO:0000259" key="1">
    <source>
        <dbReference type="PROSITE" id="PS51819"/>
    </source>
</evidence>
<protein>
    <submittedName>
        <fullName evidence="2">Glyoxalase family protein</fullName>
    </submittedName>
</protein>
<dbReference type="PANTHER" id="PTHR36503:SF1">
    <property type="entry name" value="BLR2520 PROTEIN"/>
    <property type="match status" value="1"/>
</dbReference>
<dbReference type="SUPFAM" id="SSF54593">
    <property type="entry name" value="Glyoxalase/Bleomycin resistance protein/Dihydroxybiphenyl dioxygenase"/>
    <property type="match status" value="1"/>
</dbReference>
<proteinExistence type="predicted"/>
<dbReference type="PROSITE" id="PS51819">
    <property type="entry name" value="VOC"/>
    <property type="match status" value="1"/>
</dbReference>
<dbReference type="KEGG" id="ttu:TERTU_4649"/>
<dbReference type="PANTHER" id="PTHR36503">
    <property type="entry name" value="BLR2520 PROTEIN"/>
    <property type="match status" value="1"/>
</dbReference>
<name>C5BK02_TERTT</name>
<reference evidence="2 3" key="1">
    <citation type="journal article" date="2009" name="PLoS ONE">
        <title>The complete genome of Teredinibacter turnerae T7901: an intracellular endosymbiont of marine wood-boring bivalves (shipworms).</title>
        <authorList>
            <person name="Yang J.C."/>
            <person name="Madupu R."/>
            <person name="Durkin A.S."/>
            <person name="Ekborg N.A."/>
            <person name="Pedamallu C.S."/>
            <person name="Hostetler J.B."/>
            <person name="Radune D."/>
            <person name="Toms B.S."/>
            <person name="Henrissat B."/>
            <person name="Coutinho P.M."/>
            <person name="Schwarz S."/>
            <person name="Field L."/>
            <person name="Trindade-Silva A.E."/>
            <person name="Soares C.A.G."/>
            <person name="Elshahawi S."/>
            <person name="Hanora A."/>
            <person name="Schmidt E.W."/>
            <person name="Haygood M.G."/>
            <person name="Posfai J."/>
            <person name="Benner J."/>
            <person name="Madinger C."/>
            <person name="Nove J."/>
            <person name="Anton B."/>
            <person name="Chaudhary K."/>
            <person name="Foster J."/>
            <person name="Holman A."/>
            <person name="Kumar S."/>
            <person name="Lessard P.A."/>
            <person name="Luyten Y.A."/>
            <person name="Slatko B."/>
            <person name="Wood N."/>
            <person name="Wu B."/>
            <person name="Teplitski M."/>
            <person name="Mougous J.D."/>
            <person name="Ward N."/>
            <person name="Eisen J.A."/>
            <person name="Badger J.H."/>
            <person name="Distel D.L."/>
        </authorList>
    </citation>
    <scope>NUCLEOTIDE SEQUENCE [LARGE SCALE GENOMIC DNA]</scope>
    <source>
        <strain evidence="3">ATCC 39867 / T7901</strain>
    </source>
</reference>
<dbReference type="STRING" id="377629.TERTU_4649"/>
<dbReference type="Pfam" id="PF00903">
    <property type="entry name" value="Glyoxalase"/>
    <property type="match status" value="1"/>
</dbReference>
<feature type="domain" description="VOC" evidence="1">
    <location>
        <begin position="25"/>
        <end position="148"/>
    </location>
</feature>
<dbReference type="Proteomes" id="UP000009080">
    <property type="component" value="Chromosome"/>
</dbReference>
<dbReference type="RefSeq" id="WP_015817083.1">
    <property type="nucleotide sequence ID" value="NC_012997.1"/>
</dbReference>